<reference evidence="1" key="1">
    <citation type="submission" date="2017-03" db="EMBL/GenBank/DDBJ databases">
        <title>The mitochondrial genome of the carnivorous plant Utricularia reniformis (Lentibulariaceae): structure, comparative analysis and evolutionary landmarks.</title>
        <authorList>
            <person name="Silva S.R."/>
            <person name="Alvarenga D.O."/>
            <person name="Michael T.P."/>
            <person name="Miranda V.F.O."/>
            <person name="Varani A.M."/>
        </authorList>
    </citation>
    <scope>NUCLEOTIDE SEQUENCE</scope>
</reference>
<keyword evidence="1" id="KW-0496">Mitochondrion</keyword>
<protein>
    <submittedName>
        <fullName evidence="1">Uncharacterized protein</fullName>
    </submittedName>
</protein>
<proteinExistence type="predicted"/>
<dbReference type="EMBL" id="KY774314">
    <property type="protein sequence ID" value="ART31020.1"/>
    <property type="molecule type" value="Genomic_DNA"/>
</dbReference>
<organism evidence="1">
    <name type="scientific">Utricularia reniformis</name>
    <dbReference type="NCBI Taxonomy" id="192314"/>
    <lineage>
        <taxon>Eukaryota</taxon>
        <taxon>Viridiplantae</taxon>
        <taxon>Streptophyta</taxon>
        <taxon>Embryophyta</taxon>
        <taxon>Tracheophyta</taxon>
        <taxon>Spermatophyta</taxon>
        <taxon>Magnoliopsida</taxon>
        <taxon>eudicotyledons</taxon>
        <taxon>Gunneridae</taxon>
        <taxon>Pentapetalae</taxon>
        <taxon>asterids</taxon>
        <taxon>lamiids</taxon>
        <taxon>Lamiales</taxon>
        <taxon>Lentibulariaceae</taxon>
        <taxon>Utricularia</taxon>
    </lineage>
</organism>
<gene>
    <name evidence="1" type="ORF">AEK19_MT0777</name>
</gene>
<geneLocation type="mitochondrion" evidence="1"/>
<sequence length="65" mass="7724">MKDRFKYSARYLLGSNREEYALCSLLLLRYALMSRYWLASLSCSSLHFHSAVPNLFPYLDDRITR</sequence>
<accession>A0A1Y0B0U2</accession>
<name>A0A1Y0B0U2_9LAMI</name>
<evidence type="ECO:0000313" key="1">
    <source>
        <dbReference type="EMBL" id="ART31020.1"/>
    </source>
</evidence>
<dbReference type="AlphaFoldDB" id="A0A1Y0B0U2"/>